<sequence>MVRYYFLIATQSFLFEQEPIEEILRERVRHYQLLNKELDFSLTTNIDFLNQLDQQHIKNSFVSPAVAVISVNPRFINWLKLRMQYVLTGSFSTSNLIEFSNLIQLKYNNYQ</sequence>
<proteinExistence type="inferred from homology"/>
<dbReference type="Gene3D" id="3.30.70.1860">
    <property type="entry name" value="Uncharacterised protein family Ycf54"/>
    <property type="match status" value="1"/>
</dbReference>
<accession>A0A3G3MH68</accession>
<dbReference type="GeneID" id="38463717"/>
<comment type="similarity">
    <text evidence="1">Belongs to the ycf54 family.</text>
</comment>
<evidence type="ECO:0000313" key="2">
    <source>
        <dbReference type="EMBL" id="AYR06151.1"/>
    </source>
</evidence>
<protein>
    <submittedName>
        <fullName evidence="2">Uncharacterized protein</fullName>
    </submittedName>
</protein>
<dbReference type="Pfam" id="PF10674">
    <property type="entry name" value="Ycf54"/>
    <property type="match status" value="1"/>
</dbReference>
<dbReference type="RefSeq" id="YP_009541942.1">
    <property type="nucleotide sequence ID" value="NC_039978.1"/>
</dbReference>
<dbReference type="InterPro" id="IPR019616">
    <property type="entry name" value="Ycf54"/>
</dbReference>
<dbReference type="EMBL" id="MH281628">
    <property type="protein sequence ID" value="AYR06151.1"/>
    <property type="molecule type" value="Genomic_DNA"/>
</dbReference>
<dbReference type="PANTHER" id="PTHR35319">
    <property type="match status" value="1"/>
</dbReference>
<keyword evidence="2" id="KW-0934">Plastid</keyword>
<dbReference type="AlphaFoldDB" id="A0A3G3MH68"/>
<dbReference type="InterPro" id="IPR038409">
    <property type="entry name" value="Ycf54-like_sf"/>
</dbReference>
<reference evidence="2" key="1">
    <citation type="journal article" date="2018" name="Genome Biol. Evol.">
        <title>Mitochondrial and Plastid Genomes from Coralline Red Algae Provide Insights into the Incongruent Evolutionary Histories of Organelles.</title>
        <authorList>
            <person name="Lee J."/>
            <person name="Song H.J."/>
            <person name="In Park S."/>
            <person name="Lee Y.M."/>
            <person name="Jeong S.Y."/>
            <person name="Oh Cho T."/>
            <person name="Kim J.H."/>
            <person name="Choi H.G."/>
            <person name="Choi C.G."/>
            <person name="Nelson W.A."/>
            <person name="Fredericq S."/>
            <person name="Bhattacharya D."/>
            <person name="Su Yoon H."/>
        </authorList>
    </citation>
    <scope>NUCLEOTIDE SEQUENCE</scope>
</reference>
<geneLocation type="plastid" evidence="2"/>
<evidence type="ECO:0000256" key="1">
    <source>
        <dbReference type="ARBA" id="ARBA00043978"/>
    </source>
</evidence>
<name>A0A3G3MH68_9FLOR</name>
<dbReference type="PANTHER" id="PTHR35319:SF2">
    <property type="entry name" value="YCF54"/>
    <property type="match status" value="1"/>
</dbReference>
<gene>
    <name evidence="2" type="primary">ycf54</name>
</gene>
<organism evidence="2">
    <name type="scientific">Neogoniolithon spectabile</name>
    <dbReference type="NCBI Taxonomy" id="231755"/>
    <lineage>
        <taxon>Eukaryota</taxon>
        <taxon>Rhodophyta</taxon>
        <taxon>Florideophyceae</taxon>
        <taxon>Corallinophycidae</taxon>
        <taxon>Corallinales</taxon>
        <taxon>Spongitidaceae</taxon>
        <taxon>Neogoniolithoideae</taxon>
        <taxon>Neogoniolithon</taxon>
    </lineage>
</organism>